<feature type="transmembrane region" description="Helical" evidence="1">
    <location>
        <begin position="20"/>
        <end position="42"/>
    </location>
</feature>
<evidence type="ECO:0000313" key="2">
    <source>
        <dbReference type="EMBL" id="KIL97672.1"/>
    </source>
</evidence>
<feature type="transmembrane region" description="Helical" evidence="1">
    <location>
        <begin position="178"/>
        <end position="199"/>
    </location>
</feature>
<keyword evidence="1" id="KW-0812">Transmembrane</keyword>
<dbReference type="Proteomes" id="UP000031971">
    <property type="component" value="Unassembled WGS sequence"/>
</dbReference>
<feature type="transmembrane region" description="Helical" evidence="1">
    <location>
        <begin position="211"/>
        <end position="228"/>
    </location>
</feature>
<gene>
    <name evidence="2" type="ORF">CCC_00733</name>
</gene>
<comment type="caution">
    <text evidence="2">The sequence shown here is derived from an EMBL/GenBank/DDBJ whole genome shotgun (WGS) entry which is preliminary data.</text>
</comment>
<evidence type="ECO:0000256" key="1">
    <source>
        <dbReference type="SAM" id="Phobius"/>
    </source>
</evidence>
<dbReference type="STRING" id="272627.CCC_00733"/>
<feature type="transmembrane region" description="Helical" evidence="1">
    <location>
        <begin position="264"/>
        <end position="280"/>
    </location>
</feature>
<accession>A0A0C2U864</accession>
<feature type="transmembrane region" description="Helical" evidence="1">
    <location>
        <begin position="433"/>
        <end position="453"/>
    </location>
</feature>
<dbReference type="AlphaFoldDB" id="A0A0C2U864"/>
<feature type="transmembrane region" description="Helical" evidence="1">
    <location>
        <begin position="369"/>
        <end position="387"/>
    </location>
</feature>
<feature type="transmembrane region" description="Helical" evidence="1">
    <location>
        <begin position="399"/>
        <end position="421"/>
    </location>
</feature>
<keyword evidence="3" id="KW-1185">Reference proteome</keyword>
<evidence type="ECO:0008006" key="4">
    <source>
        <dbReference type="Google" id="ProtNLM"/>
    </source>
</evidence>
<protein>
    <recommendedName>
        <fullName evidence="4">Glycosyltransferase RgtA/B/C/D-like domain-containing protein</fullName>
    </recommendedName>
</protein>
<sequence>MSIAKIAPLTLDTLSGVVVSPLPVITGLVVITGGVLLGLGLLRRGDPATAFAAGMGAYVLLLTALGVAGISLRIGIAAATILAAGAAWVRRGELAHWARPAGIGLALLLPLLLLLSDRHGSEWDEFSHWLHAFRYLASYHQLPGGPDAPTIASCCAAYPYAWPMVGEAAMALIGFSEAIPALLNTMVLGLFAILLGKLAAEAAGINRPGPGLWATALLFATLLSPSFVPKLAFSAYADVITAFLVATLVVAAERLSTKEDGESNWRWGLAFGLIGGALLAVKPGNAALFGCAFGAAVLMTVRNRGPRALLGREWLPALILPLLCAGLWRWHVSQYLSGQEMGVRPFADWNIHLIPAIIQAMGSVASQKGGHFGLGLAVSAFGLMGLIRCRDRLDRLSAVVGMLFVGYNLFLLTTYVAVFGAQDGLNVMSFWRYNTHVGLAVTLPAAMLAGRYLGRFAGRTWMRGLGIAAVFLTLAGPLATAWYIRFDLDPMKIHYRQTLRQLPAMVPPTATIEVMDPHGSGLSQVMAIYEWNDRKRFSRGFSAFSVADPLVWLNGAPTDWAIVLSGQERLNLPATEGALLVHREGNSWHVAEAFPYPGRVIPKQWP</sequence>
<keyword evidence="1" id="KW-0472">Membrane</keyword>
<feature type="transmembrane region" description="Helical" evidence="1">
    <location>
        <begin position="465"/>
        <end position="484"/>
    </location>
</feature>
<dbReference type="EMBL" id="JXSL01000030">
    <property type="protein sequence ID" value="KIL97672.1"/>
    <property type="molecule type" value="Genomic_DNA"/>
</dbReference>
<feature type="transmembrane region" description="Helical" evidence="1">
    <location>
        <begin position="97"/>
        <end position="115"/>
    </location>
</feature>
<evidence type="ECO:0000313" key="3">
    <source>
        <dbReference type="Proteomes" id="UP000031971"/>
    </source>
</evidence>
<proteinExistence type="predicted"/>
<name>A0A0C2U864_PARME</name>
<reference evidence="2 3" key="1">
    <citation type="submission" date="2015-01" db="EMBL/GenBank/DDBJ databases">
        <title>Genome Sequence of Magnetospirillum magnetotacticum Strain MS-1.</title>
        <authorList>
            <person name="Marinov G.K."/>
            <person name="Smalley M.D."/>
            <person name="DeSalvo G."/>
        </authorList>
    </citation>
    <scope>NUCLEOTIDE SEQUENCE [LARGE SCALE GENOMIC DNA]</scope>
    <source>
        <strain evidence="2 3">MS-1</strain>
    </source>
</reference>
<feature type="transmembrane region" description="Helical" evidence="1">
    <location>
        <begin position="314"/>
        <end position="331"/>
    </location>
</feature>
<feature type="transmembrane region" description="Helical" evidence="1">
    <location>
        <begin position="49"/>
        <end position="68"/>
    </location>
</feature>
<organism evidence="2 3">
    <name type="scientific">Paramagnetospirillum magnetotacticum MS-1</name>
    <dbReference type="NCBI Taxonomy" id="272627"/>
    <lineage>
        <taxon>Bacteria</taxon>
        <taxon>Pseudomonadati</taxon>
        <taxon>Pseudomonadota</taxon>
        <taxon>Alphaproteobacteria</taxon>
        <taxon>Rhodospirillales</taxon>
        <taxon>Magnetospirillaceae</taxon>
        <taxon>Paramagnetospirillum</taxon>
    </lineage>
</organism>
<feature type="transmembrane region" description="Helical" evidence="1">
    <location>
        <begin position="234"/>
        <end position="252"/>
    </location>
</feature>
<keyword evidence="1" id="KW-1133">Transmembrane helix</keyword>
<dbReference type="OrthoDB" id="7328988at2"/>
<dbReference type="RefSeq" id="WP_009871185.1">
    <property type="nucleotide sequence ID" value="NZ_JXSL01000030.1"/>
</dbReference>